<organism evidence="1 2">
    <name type="scientific">Arabis nemorensis</name>
    <dbReference type="NCBI Taxonomy" id="586526"/>
    <lineage>
        <taxon>Eukaryota</taxon>
        <taxon>Viridiplantae</taxon>
        <taxon>Streptophyta</taxon>
        <taxon>Embryophyta</taxon>
        <taxon>Tracheophyta</taxon>
        <taxon>Spermatophyta</taxon>
        <taxon>Magnoliopsida</taxon>
        <taxon>eudicotyledons</taxon>
        <taxon>Gunneridae</taxon>
        <taxon>Pentapetalae</taxon>
        <taxon>rosids</taxon>
        <taxon>malvids</taxon>
        <taxon>Brassicales</taxon>
        <taxon>Brassicaceae</taxon>
        <taxon>Arabideae</taxon>
        <taxon>Arabis</taxon>
    </lineage>
</organism>
<name>A0A565B936_9BRAS</name>
<dbReference type="Gene3D" id="2.40.50.140">
    <property type="entry name" value="Nucleic acid-binding proteins"/>
    <property type="match status" value="2"/>
</dbReference>
<dbReference type="AlphaFoldDB" id="A0A565B936"/>
<reference evidence="1" key="1">
    <citation type="submission" date="2019-07" db="EMBL/GenBank/DDBJ databases">
        <authorList>
            <person name="Dittberner H."/>
        </authorList>
    </citation>
    <scope>NUCLEOTIDE SEQUENCE [LARGE SCALE GENOMIC DNA]</scope>
</reference>
<evidence type="ECO:0000313" key="2">
    <source>
        <dbReference type="Proteomes" id="UP000489600"/>
    </source>
</evidence>
<keyword evidence="2" id="KW-1185">Reference proteome</keyword>
<dbReference type="OrthoDB" id="1106560at2759"/>
<evidence type="ECO:0000313" key="1">
    <source>
        <dbReference type="EMBL" id="VVA97325.1"/>
    </source>
</evidence>
<comment type="caution">
    <text evidence="1">The sequence shown here is derived from an EMBL/GenBank/DDBJ whole genome shotgun (WGS) entry which is preliminary data.</text>
</comment>
<accession>A0A565B936</accession>
<dbReference type="Proteomes" id="UP000489600">
    <property type="component" value="Unassembled WGS sequence"/>
</dbReference>
<protein>
    <recommendedName>
        <fullName evidence="3">Replication factor A C-terminal domain-containing protein</fullName>
    </recommendedName>
</protein>
<dbReference type="PANTHER" id="PTHR47165:SF4">
    <property type="entry name" value="OS03G0429900 PROTEIN"/>
    <property type="match status" value="1"/>
</dbReference>
<gene>
    <name evidence="1" type="ORF">ANE_LOCUS7770</name>
</gene>
<dbReference type="EMBL" id="CABITT030000003">
    <property type="protein sequence ID" value="VVA97325.1"/>
    <property type="molecule type" value="Genomic_DNA"/>
</dbReference>
<evidence type="ECO:0008006" key="3">
    <source>
        <dbReference type="Google" id="ProtNLM"/>
    </source>
</evidence>
<dbReference type="PANTHER" id="PTHR47165">
    <property type="entry name" value="OS03G0429900 PROTEIN"/>
    <property type="match status" value="1"/>
</dbReference>
<dbReference type="SUPFAM" id="SSF50249">
    <property type="entry name" value="Nucleic acid-binding proteins"/>
    <property type="match status" value="1"/>
</dbReference>
<dbReference type="InterPro" id="IPR012340">
    <property type="entry name" value="NA-bd_OB-fold"/>
</dbReference>
<dbReference type="CDD" id="cd04481">
    <property type="entry name" value="RPA1_DBD_B_like"/>
    <property type="match status" value="1"/>
</dbReference>
<proteinExistence type="predicted"/>
<sequence>MDISAGVYDKSCLIDVLGQIVEVKPLGDISFNGKTLSKLDVEFRDALSSKLSCTLWGDYAKLFWEESIKYAASKTVCLLRFVVAKLYRGEWTITNSFDATQFLFNPTIPEVARFNTLLPADDLTLTIVENSHTNLTPRVPLYEEFFLLNKKKTIYDIVNSAEEYQCVTVGIIDSIDESSWYYIICLGCKQTVQPYPANGDVPIFDCVKCGRISGLSGDSDLGDR</sequence>